<dbReference type="InterPro" id="IPR038947">
    <property type="entry name" value="At3g27210-like"/>
</dbReference>
<accession>A0ABC8RKH7</accession>
<dbReference type="Proteomes" id="UP001642360">
    <property type="component" value="Unassembled WGS sequence"/>
</dbReference>
<dbReference type="AlphaFoldDB" id="A0ABC8RKH7"/>
<evidence type="ECO:0000256" key="1">
    <source>
        <dbReference type="SAM" id="MobiDB-lite"/>
    </source>
</evidence>
<dbReference type="PANTHER" id="PTHR34280:SF2">
    <property type="entry name" value="OS01G0920100 PROTEIN"/>
    <property type="match status" value="1"/>
</dbReference>
<evidence type="ECO:0000313" key="3">
    <source>
        <dbReference type="Proteomes" id="UP001642360"/>
    </source>
</evidence>
<name>A0ABC8RKH7_9AQUA</name>
<proteinExistence type="predicted"/>
<feature type="region of interest" description="Disordered" evidence="1">
    <location>
        <begin position="1"/>
        <end position="39"/>
    </location>
</feature>
<feature type="compositionally biased region" description="Basic and acidic residues" evidence="1">
    <location>
        <begin position="162"/>
        <end position="177"/>
    </location>
</feature>
<gene>
    <name evidence="2" type="ORF">ILEXP_LOCUS13286</name>
</gene>
<sequence length="241" mass="26351">MVHKDQKSAMNLRLSFGSKPDQLVIPSPVKDKPTVNGDRPIAEVGFKSQGSPPHQVKTFRDLGNIGETFFDSQPWLESDCEGDFFSVNGDFTPSRGNTPVHQSFSMGTPKRVNGVLSEERAPGSNLVLTPTEKKMKLGELFKARSQDDRDADEQNLLGNEKGANRKMEGKTPARDLPPKSINGTPYVSGANSVCGSERTPNGDLKSEEKPGRSAQCCLPRLRSSRSFSERKKKMSPTISVG</sequence>
<feature type="compositionally biased region" description="Polar residues" evidence="1">
    <location>
        <begin position="181"/>
        <end position="194"/>
    </location>
</feature>
<protein>
    <submittedName>
        <fullName evidence="2">Uncharacterized protein</fullName>
    </submittedName>
</protein>
<reference evidence="2 3" key="1">
    <citation type="submission" date="2024-02" db="EMBL/GenBank/DDBJ databases">
        <authorList>
            <person name="Vignale AGUSTIN F."/>
            <person name="Sosa J E."/>
            <person name="Modenutti C."/>
        </authorList>
    </citation>
    <scope>NUCLEOTIDE SEQUENCE [LARGE SCALE GENOMIC DNA]</scope>
</reference>
<organism evidence="2 3">
    <name type="scientific">Ilex paraguariensis</name>
    <name type="common">yerba mate</name>
    <dbReference type="NCBI Taxonomy" id="185542"/>
    <lineage>
        <taxon>Eukaryota</taxon>
        <taxon>Viridiplantae</taxon>
        <taxon>Streptophyta</taxon>
        <taxon>Embryophyta</taxon>
        <taxon>Tracheophyta</taxon>
        <taxon>Spermatophyta</taxon>
        <taxon>Magnoliopsida</taxon>
        <taxon>eudicotyledons</taxon>
        <taxon>Gunneridae</taxon>
        <taxon>Pentapetalae</taxon>
        <taxon>asterids</taxon>
        <taxon>campanulids</taxon>
        <taxon>Aquifoliales</taxon>
        <taxon>Aquifoliaceae</taxon>
        <taxon>Ilex</taxon>
    </lineage>
</organism>
<dbReference type="PANTHER" id="PTHR34280">
    <property type="entry name" value="OS01G0920100 PROTEIN"/>
    <property type="match status" value="1"/>
</dbReference>
<keyword evidence="3" id="KW-1185">Reference proteome</keyword>
<feature type="region of interest" description="Disordered" evidence="1">
    <location>
        <begin position="138"/>
        <end position="241"/>
    </location>
</feature>
<feature type="compositionally biased region" description="Basic and acidic residues" evidence="1">
    <location>
        <begin position="138"/>
        <end position="148"/>
    </location>
</feature>
<dbReference type="EMBL" id="CAUOFW020001496">
    <property type="protein sequence ID" value="CAK9145473.1"/>
    <property type="molecule type" value="Genomic_DNA"/>
</dbReference>
<evidence type="ECO:0000313" key="2">
    <source>
        <dbReference type="EMBL" id="CAK9145473.1"/>
    </source>
</evidence>
<comment type="caution">
    <text evidence="2">The sequence shown here is derived from an EMBL/GenBank/DDBJ whole genome shotgun (WGS) entry which is preliminary data.</text>
</comment>